<sequence>MILAILQARLSSTRLPGKVLLPLAGAPMILRQLERTARARRIDQLVVATSVEPGDDPLVEVLLREGVRVHRGPLEDVLARFVGALDASPAEHVVRLTGDCPLIDPQLIDRTIDLHLESGADYTQNRLETLGFPKGQDVEVITAPALRRAAAQASTPEEHEHVTWGVWRHPERYRIARLEPPVDEGLVRWTVDRPDDYAFVAAVYDGLYGKNPAFTSDDVRAFVRSRPDLATYGGDRRV</sequence>
<evidence type="ECO:0000313" key="2">
    <source>
        <dbReference type="Proteomes" id="UP000249842"/>
    </source>
</evidence>
<dbReference type="PANTHER" id="PTHR42866">
    <property type="entry name" value="3-DEOXY-MANNO-OCTULOSONATE CYTIDYLYLTRANSFERASE"/>
    <property type="match status" value="1"/>
</dbReference>
<dbReference type="RefSeq" id="WP_111457789.1">
    <property type="nucleotide sequence ID" value="NZ_QFYP01000001.1"/>
</dbReference>
<accession>A0A328B3J7</accession>
<keyword evidence="2" id="KW-1185">Reference proteome</keyword>
<protein>
    <submittedName>
        <fullName evidence="1">Flagellin modification protein FlmC</fullName>
    </submittedName>
</protein>
<dbReference type="EMBL" id="QFYP01000001">
    <property type="protein sequence ID" value="RAK60496.1"/>
    <property type="molecule type" value="Genomic_DNA"/>
</dbReference>
<dbReference type="Proteomes" id="UP000249842">
    <property type="component" value="Unassembled WGS sequence"/>
</dbReference>
<proteinExistence type="predicted"/>
<reference evidence="2" key="1">
    <citation type="submission" date="2018-05" db="EMBL/GenBank/DDBJ databases">
        <authorList>
            <person name="Li X."/>
        </authorList>
    </citation>
    <scope>NUCLEOTIDE SEQUENCE [LARGE SCALE GENOMIC DNA]</scope>
    <source>
        <strain evidence="2">HKS-05</strain>
    </source>
</reference>
<comment type="caution">
    <text evidence="1">The sequence shown here is derived from an EMBL/GenBank/DDBJ whole genome shotgun (WGS) entry which is preliminary data.</text>
</comment>
<organism evidence="1 2">
    <name type="scientific">Phenylobacterium hankyongense</name>
    <dbReference type="NCBI Taxonomy" id="1813876"/>
    <lineage>
        <taxon>Bacteria</taxon>
        <taxon>Pseudomonadati</taxon>
        <taxon>Pseudomonadota</taxon>
        <taxon>Alphaproteobacteria</taxon>
        <taxon>Caulobacterales</taxon>
        <taxon>Caulobacteraceae</taxon>
        <taxon>Phenylobacterium</taxon>
    </lineage>
</organism>
<dbReference type="Pfam" id="PF02348">
    <property type="entry name" value="CTP_transf_3"/>
    <property type="match status" value="1"/>
</dbReference>
<keyword evidence="1" id="KW-0969">Cilium</keyword>
<dbReference type="GO" id="GO:0005829">
    <property type="term" value="C:cytosol"/>
    <property type="evidence" value="ECO:0007669"/>
    <property type="project" value="TreeGrafter"/>
</dbReference>
<dbReference type="SUPFAM" id="SSF53448">
    <property type="entry name" value="Nucleotide-diphospho-sugar transferases"/>
    <property type="match status" value="1"/>
</dbReference>
<dbReference type="OrthoDB" id="9801052at2"/>
<dbReference type="InterPro" id="IPR003329">
    <property type="entry name" value="Cytidylyl_trans"/>
</dbReference>
<dbReference type="CDD" id="cd02518">
    <property type="entry name" value="GT2_SpsF"/>
    <property type="match status" value="1"/>
</dbReference>
<dbReference type="InterPro" id="IPR029044">
    <property type="entry name" value="Nucleotide-diphossugar_trans"/>
</dbReference>
<name>A0A328B3J7_9CAUL</name>
<dbReference type="Gene3D" id="3.90.550.10">
    <property type="entry name" value="Spore Coat Polysaccharide Biosynthesis Protein SpsA, Chain A"/>
    <property type="match status" value="1"/>
</dbReference>
<keyword evidence="1" id="KW-0282">Flagellum</keyword>
<gene>
    <name evidence="1" type="ORF">DJ021_12125</name>
</gene>
<evidence type="ECO:0000313" key="1">
    <source>
        <dbReference type="EMBL" id="RAK60496.1"/>
    </source>
</evidence>
<dbReference type="AlphaFoldDB" id="A0A328B3J7"/>
<keyword evidence="1" id="KW-0966">Cell projection</keyword>
<dbReference type="PANTHER" id="PTHR42866:SF1">
    <property type="entry name" value="SPORE COAT POLYSACCHARIDE BIOSYNTHESIS PROTEIN SPSF"/>
    <property type="match status" value="1"/>
</dbReference>